<reference evidence="2 3" key="1">
    <citation type="submission" date="2019-04" db="EMBL/GenBank/DDBJ databases">
        <title>Comparative genomics and transcriptomics to analyze fruiting body development in filamentous ascomycetes.</title>
        <authorList>
            <consortium name="DOE Joint Genome Institute"/>
            <person name="Lutkenhaus R."/>
            <person name="Traeger S."/>
            <person name="Breuer J."/>
            <person name="Kuo A."/>
            <person name="Lipzen A."/>
            <person name="Pangilinan J."/>
            <person name="Dilworth D."/>
            <person name="Sandor L."/>
            <person name="Poggeler S."/>
            <person name="Barry K."/>
            <person name="Grigoriev I.V."/>
            <person name="Nowrousian M."/>
        </authorList>
    </citation>
    <scope>NUCLEOTIDE SEQUENCE [LARGE SCALE GENOMIC DNA]</scope>
    <source>
        <strain evidence="2 3">CBS 389.68</strain>
    </source>
</reference>
<feature type="compositionally biased region" description="Polar residues" evidence="1">
    <location>
        <begin position="121"/>
        <end position="136"/>
    </location>
</feature>
<evidence type="ECO:0008006" key="4">
    <source>
        <dbReference type="Google" id="ProtNLM"/>
    </source>
</evidence>
<dbReference type="AlphaFoldDB" id="A0A4S2N528"/>
<feature type="compositionally biased region" description="Basic and acidic residues" evidence="1">
    <location>
        <begin position="545"/>
        <end position="556"/>
    </location>
</feature>
<feature type="region of interest" description="Disordered" evidence="1">
    <location>
        <begin position="484"/>
        <end position="632"/>
    </location>
</feature>
<feature type="compositionally biased region" description="Basic and acidic residues" evidence="1">
    <location>
        <begin position="766"/>
        <end position="776"/>
    </location>
</feature>
<proteinExistence type="predicted"/>
<feature type="compositionally biased region" description="Acidic residues" evidence="1">
    <location>
        <begin position="531"/>
        <end position="544"/>
    </location>
</feature>
<accession>A0A4S2N528</accession>
<keyword evidence="3" id="KW-1185">Reference proteome</keyword>
<evidence type="ECO:0000313" key="3">
    <source>
        <dbReference type="Proteomes" id="UP000298138"/>
    </source>
</evidence>
<feature type="compositionally biased region" description="Basic and acidic residues" evidence="1">
    <location>
        <begin position="572"/>
        <end position="593"/>
    </location>
</feature>
<dbReference type="STRING" id="341454.A0A4S2N528"/>
<dbReference type="InParanoid" id="A0A4S2N528"/>
<evidence type="ECO:0000313" key="2">
    <source>
        <dbReference type="EMBL" id="TGZ84226.1"/>
    </source>
</evidence>
<sequence length="806" mass="91094">MVETRRAGSRGPEPAPPQRLRPERPVEPSGPPTAQPSTRRAASKANEAAPPVQNAVQTGRRAIGQQLQRQGNDEDDRGGVSLLKSRLSGQSQQPLESVAEESSPSFGLARSSGLQDRRFSNRSFVPRSSVSSQPQTREIDRETAIAGIADLHKEARTLLALTAPKNGSFYQLREQYKRPVNAKALYKARGAFNIEVDSYTDGESLYISVPQVEEILGTDHYNPVLYEANVTTCAAWATTVDPESESVFSDLLHLDAHIPSIFGATIDDMVDFQMILNIRVQVVLQMLKTCIDDNIVPISIVRNVFLENPDEKNKARWRPKTWPGVEFSDWKDLTMETLNDLLDDMKGYKHCVDAFEGEKDQHRFDECLHTLYIYLKALASDPDRAKAVKAALRNTPASGNNSASESEEDEDISAFVSTIARVQADHNKENLAGPPLPPAASTNPRTQKRRFIDAQENATTVSPITEAHDSQDPQLRNFRQRLERGRQREASRPNPLLGQPPLQPPLAHRSRESDPPVQGNTRGQKRHVNEDDSEDNDDDEEEEFENRRTPDGEIRRSPIKRPRIAQDLAPGPRRERLGERQEAARAQLERRGAPEAPPRHRSPTIYDRAAMSRSPTPLLDEPETTRMRQSRGAAYAAIRAQYKPRAEKEHYGKWTPDAEEHFLNHIRRAGGASWRQIERSTLHPGLLGRDNVALKDKGQQLKFEYIKNGAKVPYGLHTVKLRTRMKRELADSYGIHEEEAEVETREEAEQILRDFDAKMRRNAMERVRRIEDGRGEEGEDEDEDEEQEDGEELGEDEEQLLQEAQR</sequence>
<organism evidence="2 3">
    <name type="scientific">Ascodesmis nigricans</name>
    <dbReference type="NCBI Taxonomy" id="341454"/>
    <lineage>
        <taxon>Eukaryota</taxon>
        <taxon>Fungi</taxon>
        <taxon>Dikarya</taxon>
        <taxon>Ascomycota</taxon>
        <taxon>Pezizomycotina</taxon>
        <taxon>Pezizomycetes</taxon>
        <taxon>Pezizales</taxon>
        <taxon>Ascodesmidaceae</taxon>
        <taxon>Ascodesmis</taxon>
    </lineage>
</organism>
<feature type="region of interest" description="Disordered" evidence="1">
    <location>
        <begin position="766"/>
        <end position="806"/>
    </location>
</feature>
<feature type="compositionally biased region" description="Acidic residues" evidence="1">
    <location>
        <begin position="777"/>
        <end position="800"/>
    </location>
</feature>
<name>A0A4S2N528_9PEZI</name>
<dbReference type="OrthoDB" id="5398572at2759"/>
<dbReference type="Proteomes" id="UP000298138">
    <property type="component" value="Unassembled WGS sequence"/>
</dbReference>
<feature type="compositionally biased region" description="Polar residues" evidence="1">
    <location>
        <begin position="87"/>
        <end position="105"/>
    </location>
</feature>
<gene>
    <name evidence="2" type="ORF">EX30DRAFT_362149</name>
</gene>
<protein>
    <recommendedName>
        <fullName evidence="4">Myb-like domain-containing protein</fullName>
    </recommendedName>
</protein>
<feature type="region of interest" description="Disordered" evidence="1">
    <location>
        <begin position="1"/>
        <end position="137"/>
    </location>
</feature>
<dbReference type="EMBL" id="ML220113">
    <property type="protein sequence ID" value="TGZ84226.1"/>
    <property type="molecule type" value="Genomic_DNA"/>
</dbReference>
<evidence type="ECO:0000256" key="1">
    <source>
        <dbReference type="SAM" id="MobiDB-lite"/>
    </source>
</evidence>